<dbReference type="InterPro" id="IPR004570">
    <property type="entry name" value="Phosphatidylglycerol_P_synth"/>
</dbReference>
<comment type="subcellular location">
    <subcellularLocation>
        <location evidence="2">Membrane</location>
        <topology evidence="2">Multi-pass membrane protein</topology>
    </subcellularLocation>
</comment>
<evidence type="ECO:0000256" key="14">
    <source>
        <dbReference type="ARBA" id="ARBA00023264"/>
    </source>
</evidence>
<keyword evidence="10 18" id="KW-1133">Transmembrane helix</keyword>
<dbReference type="NCBIfam" id="TIGR00560">
    <property type="entry name" value="pgsA"/>
    <property type="match status" value="1"/>
</dbReference>
<dbReference type="InterPro" id="IPR050324">
    <property type="entry name" value="CDP-alcohol_PTase-I"/>
</dbReference>
<comment type="catalytic activity">
    <reaction evidence="15">
        <text>a CDP-1,2-diacyl-sn-glycerol + sn-glycerol 3-phosphate = a 1,2-diacyl-sn-glycero-3-phospho-(1'-sn-glycero-3'-phosphate) + CMP + H(+)</text>
        <dbReference type="Rhea" id="RHEA:12593"/>
        <dbReference type="ChEBI" id="CHEBI:15378"/>
        <dbReference type="ChEBI" id="CHEBI:57597"/>
        <dbReference type="ChEBI" id="CHEBI:58332"/>
        <dbReference type="ChEBI" id="CHEBI:60110"/>
        <dbReference type="ChEBI" id="CHEBI:60377"/>
        <dbReference type="EC" id="2.7.8.5"/>
    </reaction>
</comment>
<feature type="transmembrane region" description="Helical" evidence="18">
    <location>
        <begin position="72"/>
        <end position="97"/>
    </location>
</feature>
<evidence type="ECO:0000256" key="8">
    <source>
        <dbReference type="ARBA" id="ARBA00022679"/>
    </source>
</evidence>
<dbReference type="EC" id="2.7.8.5" evidence="5 16"/>
<dbReference type="Gene3D" id="1.20.120.1760">
    <property type="match status" value="1"/>
</dbReference>
<evidence type="ECO:0000313" key="20">
    <source>
        <dbReference type="Proteomes" id="UP000649151"/>
    </source>
</evidence>
<keyword evidence="7" id="KW-0444">Lipid biosynthesis</keyword>
<dbReference type="RefSeq" id="WP_069986890.1">
    <property type="nucleotide sequence ID" value="NZ_JACOQK010000001.1"/>
</dbReference>
<evidence type="ECO:0000256" key="10">
    <source>
        <dbReference type="ARBA" id="ARBA00022989"/>
    </source>
</evidence>
<evidence type="ECO:0000256" key="6">
    <source>
        <dbReference type="ARBA" id="ARBA00014944"/>
    </source>
</evidence>
<keyword evidence="20" id="KW-1185">Reference proteome</keyword>
<reference evidence="19 20" key="1">
    <citation type="submission" date="2020-08" db="EMBL/GenBank/DDBJ databases">
        <title>Genome public.</title>
        <authorList>
            <person name="Liu C."/>
            <person name="Sun Q."/>
        </authorList>
    </citation>
    <scope>NUCLEOTIDE SEQUENCE [LARGE SCALE GENOMIC DNA]</scope>
    <source>
        <strain evidence="19 20">NSJ-27</strain>
    </source>
</reference>
<keyword evidence="8 17" id="KW-0808">Transferase</keyword>
<evidence type="ECO:0000256" key="9">
    <source>
        <dbReference type="ARBA" id="ARBA00022692"/>
    </source>
</evidence>
<evidence type="ECO:0000256" key="11">
    <source>
        <dbReference type="ARBA" id="ARBA00023098"/>
    </source>
</evidence>
<proteinExistence type="inferred from homology"/>
<evidence type="ECO:0000256" key="7">
    <source>
        <dbReference type="ARBA" id="ARBA00022516"/>
    </source>
</evidence>
<evidence type="ECO:0000256" key="15">
    <source>
        <dbReference type="ARBA" id="ARBA00048586"/>
    </source>
</evidence>
<keyword evidence="12 18" id="KW-0472">Membrane</keyword>
<comment type="pathway">
    <text evidence="3">Phospholipid metabolism; phosphatidylglycerol biosynthesis; phosphatidylglycerol from CDP-diacylglycerol: step 1/2.</text>
</comment>
<sequence>MNTPNKLTVLRILLVPFFVAFLLIKQIPYNYLWATLIFAIASITDTIDGKMARKYNLVTDFGKFMDPLADKILVTSALVCFIELGFVNSIMVVIILAREFMVTSLRLIASGKGKVIAASMWGKVKTVSQMVGIVVILLLQTVYQFTPFASMDLIVMIGQILMWIATLLTLISGAEYMISNRGFLNDK</sequence>
<dbReference type="PROSITE" id="PS00379">
    <property type="entry name" value="CDP_ALCOHOL_P_TRANSF"/>
    <property type="match status" value="1"/>
</dbReference>
<name>A0ABR7ITB2_9CLOT</name>
<comment type="function">
    <text evidence="1">This protein catalyzes the committed step to the synthesis of the acidic phospholipids.</text>
</comment>
<evidence type="ECO:0000256" key="18">
    <source>
        <dbReference type="SAM" id="Phobius"/>
    </source>
</evidence>
<feature type="transmembrane region" description="Helical" evidence="18">
    <location>
        <begin position="6"/>
        <end position="24"/>
    </location>
</feature>
<keyword evidence="11" id="KW-0443">Lipid metabolism</keyword>
<dbReference type="PANTHER" id="PTHR14269">
    <property type="entry name" value="CDP-DIACYLGLYCEROL--GLYCEROL-3-PHOSPHATE 3-PHOSPHATIDYLTRANSFERASE-RELATED"/>
    <property type="match status" value="1"/>
</dbReference>
<dbReference type="PIRSF" id="PIRSF000847">
    <property type="entry name" value="Phos_ph_gly_syn"/>
    <property type="match status" value="1"/>
</dbReference>
<comment type="caution">
    <text evidence="19">The sequence shown here is derived from an EMBL/GenBank/DDBJ whole genome shotgun (WGS) entry which is preliminary data.</text>
</comment>
<dbReference type="GO" id="GO:0008444">
    <property type="term" value="F:CDP-diacylglycerol-glycerol-3-phosphate 3-phosphatidyltransferase activity"/>
    <property type="evidence" value="ECO:0007669"/>
    <property type="project" value="UniProtKB-EC"/>
</dbReference>
<accession>A0ABR7ITB2</accession>
<comment type="similarity">
    <text evidence="4 17">Belongs to the CDP-alcohol phosphatidyltransferase class-I family.</text>
</comment>
<dbReference type="InterPro" id="IPR048254">
    <property type="entry name" value="CDP_ALCOHOL_P_TRANSF_CS"/>
</dbReference>
<evidence type="ECO:0000256" key="4">
    <source>
        <dbReference type="ARBA" id="ARBA00010441"/>
    </source>
</evidence>
<gene>
    <name evidence="19" type="primary">pgsA</name>
    <name evidence="19" type="ORF">H8Z77_10275</name>
</gene>
<dbReference type="Pfam" id="PF01066">
    <property type="entry name" value="CDP-OH_P_transf"/>
    <property type="match status" value="1"/>
</dbReference>
<dbReference type="InterPro" id="IPR043130">
    <property type="entry name" value="CDP-OH_PTrfase_TM_dom"/>
</dbReference>
<evidence type="ECO:0000313" key="19">
    <source>
        <dbReference type="EMBL" id="MBC5788389.1"/>
    </source>
</evidence>
<dbReference type="InterPro" id="IPR000462">
    <property type="entry name" value="CDP-OH_P_trans"/>
</dbReference>
<feature type="transmembrane region" description="Helical" evidence="18">
    <location>
        <begin position="153"/>
        <end position="178"/>
    </location>
</feature>
<keyword evidence="14" id="KW-1208">Phospholipid metabolism</keyword>
<evidence type="ECO:0000256" key="5">
    <source>
        <dbReference type="ARBA" id="ARBA00013170"/>
    </source>
</evidence>
<dbReference type="EMBL" id="JACOQK010000001">
    <property type="protein sequence ID" value="MBC5788389.1"/>
    <property type="molecule type" value="Genomic_DNA"/>
</dbReference>
<protein>
    <recommendedName>
        <fullName evidence="6 16">CDP-diacylglycerol--glycerol-3-phosphate 3-phosphatidyltransferase</fullName>
        <ecNumber evidence="5 16">2.7.8.5</ecNumber>
    </recommendedName>
</protein>
<dbReference type="PANTHER" id="PTHR14269:SF62">
    <property type="entry name" value="CDP-DIACYLGLYCEROL--GLYCEROL-3-PHOSPHATE 3-PHOSPHATIDYLTRANSFERASE 1, CHLOROPLASTIC"/>
    <property type="match status" value="1"/>
</dbReference>
<evidence type="ECO:0000256" key="2">
    <source>
        <dbReference type="ARBA" id="ARBA00004141"/>
    </source>
</evidence>
<keyword evidence="9 18" id="KW-0812">Transmembrane</keyword>
<evidence type="ECO:0000256" key="17">
    <source>
        <dbReference type="RuleBase" id="RU003750"/>
    </source>
</evidence>
<evidence type="ECO:0000256" key="12">
    <source>
        <dbReference type="ARBA" id="ARBA00023136"/>
    </source>
</evidence>
<evidence type="ECO:0000256" key="16">
    <source>
        <dbReference type="NCBIfam" id="TIGR00560"/>
    </source>
</evidence>
<evidence type="ECO:0000256" key="1">
    <source>
        <dbReference type="ARBA" id="ARBA00003973"/>
    </source>
</evidence>
<dbReference type="Proteomes" id="UP000649151">
    <property type="component" value="Unassembled WGS sequence"/>
</dbReference>
<evidence type="ECO:0000256" key="3">
    <source>
        <dbReference type="ARBA" id="ARBA00005042"/>
    </source>
</evidence>
<keyword evidence="13" id="KW-0594">Phospholipid biosynthesis</keyword>
<evidence type="ECO:0000256" key="13">
    <source>
        <dbReference type="ARBA" id="ARBA00023209"/>
    </source>
</evidence>
<organism evidence="19 20">
    <name type="scientific">Clostridium facile</name>
    <dbReference type="NCBI Taxonomy" id="2763035"/>
    <lineage>
        <taxon>Bacteria</taxon>
        <taxon>Bacillati</taxon>
        <taxon>Bacillota</taxon>
        <taxon>Clostridia</taxon>
        <taxon>Eubacteriales</taxon>
        <taxon>Clostridiaceae</taxon>
        <taxon>Clostridium</taxon>
    </lineage>
</organism>